<accession>A0A930YHW7</accession>
<protein>
    <recommendedName>
        <fullName evidence="3">Rubredoxin-like domain-containing protein</fullName>
    </recommendedName>
</protein>
<dbReference type="AlphaFoldDB" id="A0A930YHW7"/>
<evidence type="ECO:0000313" key="1">
    <source>
        <dbReference type="EMBL" id="MBF4763379.1"/>
    </source>
</evidence>
<dbReference type="Pfam" id="PF07295">
    <property type="entry name" value="DUF1451"/>
    <property type="match status" value="1"/>
</dbReference>
<dbReference type="EMBL" id="JADKPN010000004">
    <property type="protein sequence ID" value="MBF4763379.1"/>
    <property type="molecule type" value="Genomic_DNA"/>
</dbReference>
<evidence type="ECO:0000313" key="2">
    <source>
        <dbReference type="Proteomes" id="UP000640489"/>
    </source>
</evidence>
<keyword evidence="2" id="KW-1185">Reference proteome</keyword>
<reference evidence="1" key="1">
    <citation type="submission" date="2020-11" db="EMBL/GenBank/DDBJ databases">
        <title>Nocardioides sp. nov., isolated from Soil of Cynanchum wilfordii Hemsley rhizosphere.</title>
        <authorList>
            <person name="Lee J.-S."/>
            <person name="Suh M.K."/>
            <person name="Kim J.-S."/>
        </authorList>
    </citation>
    <scope>NUCLEOTIDE SEQUENCE</scope>
    <source>
        <strain evidence="1">KCTC 19275</strain>
    </source>
</reference>
<dbReference type="InterPro" id="IPR009912">
    <property type="entry name" value="DUF1451"/>
</dbReference>
<dbReference type="Proteomes" id="UP000640489">
    <property type="component" value="Unassembled WGS sequence"/>
</dbReference>
<proteinExistence type="predicted"/>
<name>A0A930YHW7_9ACTN</name>
<gene>
    <name evidence="1" type="ORF">ISU07_09605</name>
</gene>
<organism evidence="1 2">
    <name type="scientific">Nocardioides islandensis</name>
    <dbReference type="NCBI Taxonomy" id="433663"/>
    <lineage>
        <taxon>Bacteria</taxon>
        <taxon>Bacillati</taxon>
        <taxon>Actinomycetota</taxon>
        <taxon>Actinomycetes</taxon>
        <taxon>Propionibacteriales</taxon>
        <taxon>Nocardioidaceae</taxon>
        <taxon>Nocardioides</taxon>
    </lineage>
</organism>
<evidence type="ECO:0008006" key="3">
    <source>
        <dbReference type="Google" id="ProtNLM"/>
    </source>
</evidence>
<comment type="caution">
    <text evidence="1">The sequence shown here is derived from an EMBL/GenBank/DDBJ whole genome shotgun (WGS) entry which is preliminary data.</text>
</comment>
<sequence>MYDIGEKPGIGRYCCTNCGWSVNLDDASDRLPPCGSCGKGQDTTYNRC</sequence>